<protein>
    <submittedName>
        <fullName evidence="4">GNAT family N-acetyltransferase</fullName>
    </submittedName>
</protein>
<evidence type="ECO:0000313" key="4">
    <source>
        <dbReference type="EMBL" id="PYC41546.1"/>
    </source>
</evidence>
<dbReference type="PANTHER" id="PTHR43800:SF1">
    <property type="entry name" value="PEPTIDYL-LYSINE N-ACETYLTRANSFERASE YJAB"/>
    <property type="match status" value="1"/>
</dbReference>
<evidence type="ECO:0000259" key="3">
    <source>
        <dbReference type="PROSITE" id="PS51186"/>
    </source>
</evidence>
<dbReference type="Proteomes" id="UP000248188">
    <property type="component" value="Unassembled WGS sequence"/>
</dbReference>
<keyword evidence="1" id="KW-0808">Transferase</keyword>
<dbReference type="SUPFAM" id="SSF55729">
    <property type="entry name" value="Acyl-CoA N-acyltransferases (Nat)"/>
    <property type="match status" value="1"/>
</dbReference>
<name>A0A9Q6IJ03_9PSED</name>
<dbReference type="InterPro" id="IPR000182">
    <property type="entry name" value="GNAT_dom"/>
</dbReference>
<dbReference type="PROSITE" id="PS51186">
    <property type="entry name" value="GNAT"/>
    <property type="match status" value="1"/>
</dbReference>
<dbReference type="Gene3D" id="3.40.630.30">
    <property type="match status" value="1"/>
</dbReference>
<dbReference type="PANTHER" id="PTHR43800">
    <property type="entry name" value="PEPTIDYL-LYSINE N-ACETYLTRANSFERASE YJAB"/>
    <property type="match status" value="1"/>
</dbReference>
<dbReference type="InterPro" id="IPR016181">
    <property type="entry name" value="Acyl_CoA_acyltransferase"/>
</dbReference>
<gene>
    <name evidence="4" type="ORF">DMX08_07285</name>
</gene>
<comment type="caution">
    <text evidence="4">The sequence shown here is derived from an EMBL/GenBank/DDBJ whole genome shotgun (WGS) entry which is preliminary data.</text>
</comment>
<dbReference type="Pfam" id="PF00583">
    <property type="entry name" value="Acetyltransf_1"/>
    <property type="match status" value="1"/>
</dbReference>
<dbReference type="CDD" id="cd04301">
    <property type="entry name" value="NAT_SF"/>
    <property type="match status" value="1"/>
</dbReference>
<dbReference type="GO" id="GO:0016747">
    <property type="term" value="F:acyltransferase activity, transferring groups other than amino-acyl groups"/>
    <property type="evidence" value="ECO:0007669"/>
    <property type="project" value="InterPro"/>
</dbReference>
<dbReference type="RefSeq" id="WP_110651800.1">
    <property type="nucleotide sequence ID" value="NZ_QJRN01000003.1"/>
</dbReference>
<evidence type="ECO:0000313" key="5">
    <source>
        <dbReference type="Proteomes" id="UP000248188"/>
    </source>
</evidence>
<evidence type="ECO:0000256" key="2">
    <source>
        <dbReference type="ARBA" id="ARBA00023315"/>
    </source>
</evidence>
<dbReference type="EMBL" id="QJRN01000003">
    <property type="protein sequence ID" value="PYC41546.1"/>
    <property type="molecule type" value="Genomic_DNA"/>
</dbReference>
<accession>A0A9Q6IJ03</accession>
<dbReference type="AlphaFoldDB" id="A0A9Q6IJ03"/>
<organism evidence="4 5">
    <name type="scientific">Pseudomonas protegens</name>
    <dbReference type="NCBI Taxonomy" id="380021"/>
    <lineage>
        <taxon>Bacteria</taxon>
        <taxon>Pseudomonadati</taxon>
        <taxon>Pseudomonadota</taxon>
        <taxon>Gammaproteobacteria</taxon>
        <taxon>Pseudomonadales</taxon>
        <taxon>Pseudomonadaceae</taxon>
        <taxon>Pseudomonas</taxon>
    </lineage>
</organism>
<proteinExistence type="predicted"/>
<reference evidence="4 5" key="1">
    <citation type="submission" date="2018-06" db="EMBL/GenBank/DDBJ databases">
        <title>Pseudomonas diversity within urban Lake Michigan freshwaters.</title>
        <authorList>
            <person name="Batrich M."/>
            <person name="Hatzopoulos T."/>
            <person name="Putonti C."/>
        </authorList>
    </citation>
    <scope>NUCLEOTIDE SEQUENCE [LARGE SCALE GENOMIC DNA]</scope>
    <source>
        <strain evidence="4 5">MB-090624</strain>
    </source>
</reference>
<feature type="domain" description="N-acetyltransferase" evidence="3">
    <location>
        <begin position="3"/>
        <end position="166"/>
    </location>
</feature>
<evidence type="ECO:0000256" key="1">
    <source>
        <dbReference type="ARBA" id="ARBA00022679"/>
    </source>
</evidence>
<sequence>MTIQIRRARVADAAFLPAIETSAAALFRSDPQLAWLADAEVADAQSHRENIQHHPVWVALTEDGTRCAFLNAQICDQELHVWEISVATGHQGQGIGKRLLQAAREFALEQQLTALTLSTFRELAWNEPFYQRQGFVTLQPAQLSPRLRQVLADETQHGLPESRRCAMRLSL</sequence>
<keyword evidence="2" id="KW-0012">Acyltransferase</keyword>